<proteinExistence type="predicted"/>
<keyword evidence="2" id="KW-0812">Transmembrane</keyword>
<sequence>MTRTVFVNLAYVWGQLTLFEGLWIVLLWQTRSRVLGKAVYWIPGARRIRRGACERRVGVLLDELKSRGVPEEETPDKDQLVDRWHRIVLGRCVSQPLLAAPFLLVMLSFSWSMVLAGSDVMPLWMVAGIGGFGAVSIALLAADERAVAVSDPAGVVTVEAIHCLETLLVPARRRSQDSALHAHGRLFGRLRNALRVQARHGPRTMSAGARQRAHGTTERLIAVLGDADRRYLFSEGAERDTAERDLSRLIASILAHSCPPRAQRTSLLMVDLALLPDTAESDAADSAPEPFRNWLLAGAGKLAVAVSLLAGAALFPGGGPPSALLAAAGLAGVALVYAPLRDALQRARPLLVGGPPAEHGGAEAAAEEPQTPPARPVHCSHCFDHSPVTAGSRPVA</sequence>
<keyword evidence="2" id="KW-0472">Membrane</keyword>
<protein>
    <recommendedName>
        <fullName evidence="5">Integral membrane protein</fullName>
    </recommendedName>
</protein>
<feature type="compositionally biased region" description="Low complexity" evidence="1">
    <location>
        <begin position="353"/>
        <end position="369"/>
    </location>
</feature>
<dbReference type="Proteomes" id="UP001237105">
    <property type="component" value="Unassembled WGS sequence"/>
</dbReference>
<feature type="transmembrane region" description="Helical" evidence="2">
    <location>
        <begin position="123"/>
        <end position="142"/>
    </location>
</feature>
<feature type="transmembrane region" description="Helical" evidence="2">
    <location>
        <begin position="96"/>
        <end position="117"/>
    </location>
</feature>
<feature type="transmembrane region" description="Helical" evidence="2">
    <location>
        <begin position="321"/>
        <end position="340"/>
    </location>
</feature>
<comment type="caution">
    <text evidence="3">The sequence shown here is derived from an EMBL/GenBank/DDBJ whole genome shotgun (WGS) entry which is preliminary data.</text>
</comment>
<organism evidence="3 4">
    <name type="scientific">Streptomyces luteolus</name>
    <dbReference type="NCBI Taxonomy" id="3043615"/>
    <lineage>
        <taxon>Bacteria</taxon>
        <taxon>Bacillati</taxon>
        <taxon>Actinomycetota</taxon>
        <taxon>Actinomycetes</taxon>
        <taxon>Kitasatosporales</taxon>
        <taxon>Streptomycetaceae</taxon>
        <taxon>Streptomyces</taxon>
    </lineage>
</organism>
<gene>
    <name evidence="3" type="ORF">QIT00_09055</name>
</gene>
<feature type="transmembrane region" description="Helical" evidence="2">
    <location>
        <begin position="294"/>
        <end position="315"/>
    </location>
</feature>
<keyword evidence="2" id="KW-1133">Transmembrane helix</keyword>
<evidence type="ECO:0000313" key="4">
    <source>
        <dbReference type="Proteomes" id="UP001237105"/>
    </source>
</evidence>
<accession>A0ABT6SSX7</accession>
<dbReference type="EMBL" id="JASCIS010000007">
    <property type="protein sequence ID" value="MDI3418710.1"/>
    <property type="molecule type" value="Genomic_DNA"/>
</dbReference>
<name>A0ABT6SSX7_9ACTN</name>
<reference evidence="3 4" key="1">
    <citation type="submission" date="2023-05" db="EMBL/GenBank/DDBJ databases">
        <title>Draft genome sequence of Streptomyces sp. B-S-A12 isolated from a cave soil in Thailand.</title>
        <authorList>
            <person name="Chamroensaksri N."/>
            <person name="Muangham S."/>
        </authorList>
    </citation>
    <scope>NUCLEOTIDE SEQUENCE [LARGE SCALE GENOMIC DNA]</scope>
    <source>
        <strain evidence="3 4">B-S-A12</strain>
    </source>
</reference>
<evidence type="ECO:0000313" key="3">
    <source>
        <dbReference type="EMBL" id="MDI3418710.1"/>
    </source>
</evidence>
<evidence type="ECO:0000256" key="2">
    <source>
        <dbReference type="SAM" id="Phobius"/>
    </source>
</evidence>
<dbReference type="RefSeq" id="WP_282534626.1">
    <property type="nucleotide sequence ID" value="NZ_JASCIS010000007.1"/>
</dbReference>
<feature type="region of interest" description="Disordered" evidence="1">
    <location>
        <begin position="351"/>
        <end position="380"/>
    </location>
</feature>
<evidence type="ECO:0000256" key="1">
    <source>
        <dbReference type="SAM" id="MobiDB-lite"/>
    </source>
</evidence>
<keyword evidence="4" id="KW-1185">Reference proteome</keyword>
<evidence type="ECO:0008006" key="5">
    <source>
        <dbReference type="Google" id="ProtNLM"/>
    </source>
</evidence>
<feature type="transmembrane region" description="Helical" evidence="2">
    <location>
        <begin position="6"/>
        <end position="28"/>
    </location>
</feature>